<feature type="transmembrane region" description="Helical" evidence="8">
    <location>
        <begin position="176"/>
        <end position="198"/>
    </location>
</feature>
<dbReference type="SUPFAM" id="SSF103473">
    <property type="entry name" value="MFS general substrate transporter"/>
    <property type="match status" value="1"/>
</dbReference>
<keyword evidence="6 8" id="KW-1133">Transmembrane helix</keyword>
<comment type="similarity">
    <text evidence="2">Belongs to the major facilitator superfamily. EmrB family.</text>
</comment>
<feature type="transmembrane region" description="Helical" evidence="8">
    <location>
        <begin position="280"/>
        <end position="304"/>
    </location>
</feature>
<dbReference type="InterPro" id="IPR011701">
    <property type="entry name" value="MFS"/>
</dbReference>
<dbReference type="NCBIfam" id="TIGR00711">
    <property type="entry name" value="efflux_EmrB"/>
    <property type="match status" value="1"/>
</dbReference>
<feature type="transmembrane region" description="Helical" evidence="8">
    <location>
        <begin position="241"/>
        <end position="260"/>
    </location>
</feature>
<feature type="transmembrane region" description="Helical" evidence="8">
    <location>
        <begin position="123"/>
        <end position="140"/>
    </location>
</feature>
<evidence type="ECO:0000256" key="7">
    <source>
        <dbReference type="ARBA" id="ARBA00023136"/>
    </source>
</evidence>
<keyword evidence="3" id="KW-0813">Transport</keyword>
<dbReference type="GO" id="GO:0005886">
    <property type="term" value="C:plasma membrane"/>
    <property type="evidence" value="ECO:0007669"/>
    <property type="project" value="UniProtKB-SubCell"/>
</dbReference>
<feature type="transmembrane region" description="Helical" evidence="8">
    <location>
        <begin position="147"/>
        <end position="170"/>
    </location>
</feature>
<feature type="transmembrane region" description="Helical" evidence="8">
    <location>
        <begin position="310"/>
        <end position="333"/>
    </location>
</feature>
<dbReference type="CDD" id="cd17503">
    <property type="entry name" value="MFS_LmrB_MDR_like"/>
    <property type="match status" value="1"/>
</dbReference>
<dbReference type="RefSeq" id="WP_175313940.1">
    <property type="nucleotide sequence ID" value="NZ_CBCRYR010000006.1"/>
</dbReference>
<proteinExistence type="inferred from homology"/>
<evidence type="ECO:0000256" key="5">
    <source>
        <dbReference type="ARBA" id="ARBA00022692"/>
    </source>
</evidence>
<gene>
    <name evidence="10" type="ORF">HP438_18970</name>
</gene>
<comment type="subcellular location">
    <subcellularLocation>
        <location evidence="1">Cell membrane</location>
        <topology evidence="1">Multi-pass membrane protein</topology>
    </subcellularLocation>
</comment>
<dbReference type="Gene3D" id="1.20.1720.10">
    <property type="entry name" value="Multidrug resistance protein D"/>
    <property type="match status" value="1"/>
</dbReference>
<organism evidence="10 11">
    <name type="scientific">Sphingomonas zeae</name>
    <dbReference type="NCBI Taxonomy" id="1646122"/>
    <lineage>
        <taxon>Bacteria</taxon>
        <taxon>Pseudomonadati</taxon>
        <taxon>Pseudomonadota</taxon>
        <taxon>Alphaproteobacteria</taxon>
        <taxon>Sphingomonadales</taxon>
        <taxon>Sphingomonadaceae</taxon>
        <taxon>Sphingomonas</taxon>
    </lineage>
</organism>
<feature type="transmembrane region" description="Helical" evidence="8">
    <location>
        <begin position="369"/>
        <end position="390"/>
    </location>
</feature>
<dbReference type="Gene3D" id="1.20.1250.20">
    <property type="entry name" value="MFS general substrate transporter like domains"/>
    <property type="match status" value="1"/>
</dbReference>
<dbReference type="InterPro" id="IPR020846">
    <property type="entry name" value="MFS_dom"/>
</dbReference>
<evidence type="ECO:0000313" key="10">
    <source>
        <dbReference type="EMBL" id="NUU49057.1"/>
    </source>
</evidence>
<dbReference type="PROSITE" id="PS50850">
    <property type="entry name" value="MFS"/>
    <property type="match status" value="1"/>
</dbReference>
<evidence type="ECO:0000256" key="4">
    <source>
        <dbReference type="ARBA" id="ARBA00022475"/>
    </source>
</evidence>
<dbReference type="AlphaFoldDB" id="A0A7Y6EJC3"/>
<sequence length="511" mass="54742">MSAKGGEHEGSGYPPLTGAKLVMAAAALSFGNFMVVLDTTIANVAMPTISGDLGVSTTEGTWIITAYAVAEAITVPLTGWLSRRFGEVRLFTACVVAFVICSILCGLSGSLGFLVLFRILQGFAGGPIIPLSSTLLISIFPKDKANIALAIWGMTTVVAPIFGPILGGYISDNYHWGWIFYINIFFGIAVGSVAWWLMHNRETAITRSRIDIVGLLLLVVFVSAFQTMIDKGRELDWFSSSFIVWMAIVAGIALGALILWELTDDDPVIDLSVFRNRTWLVSTLSLGLMFGLFFGNIVLTPLWLQQMMGYTATWAGFATAPMGILAVLTAPIVGRLMSKIDPRLIVTYGMVVLAISFFMRAHLNAQADFMSVAIPMFVLGAGVPACLVTLTSLGVSELPPEKIANGSGLQNFIRIMAMAVGASLTSTYWENATKGNRAELVAIIDPSTAPAALPGLQSGSGLAAFSRMVDMQAVMLATNDFYAMATILILVFAAVVWLAKRPKGPLKQVSH</sequence>
<evidence type="ECO:0000256" key="1">
    <source>
        <dbReference type="ARBA" id="ARBA00004651"/>
    </source>
</evidence>
<feature type="transmembrane region" description="Helical" evidence="8">
    <location>
        <begin position="93"/>
        <end position="117"/>
    </location>
</feature>
<dbReference type="InterPro" id="IPR004638">
    <property type="entry name" value="EmrB-like"/>
</dbReference>
<dbReference type="Proteomes" id="UP000536441">
    <property type="component" value="Unassembled WGS sequence"/>
</dbReference>
<evidence type="ECO:0000313" key="11">
    <source>
        <dbReference type="Proteomes" id="UP000536441"/>
    </source>
</evidence>
<dbReference type="InterPro" id="IPR036259">
    <property type="entry name" value="MFS_trans_sf"/>
</dbReference>
<dbReference type="EMBL" id="JABMCH010000071">
    <property type="protein sequence ID" value="NUU49057.1"/>
    <property type="molecule type" value="Genomic_DNA"/>
</dbReference>
<name>A0A7Y6EJC3_9SPHN</name>
<keyword evidence="11" id="KW-1185">Reference proteome</keyword>
<dbReference type="PANTHER" id="PTHR42718">
    <property type="entry name" value="MAJOR FACILITATOR SUPERFAMILY MULTIDRUG TRANSPORTER MFSC"/>
    <property type="match status" value="1"/>
</dbReference>
<comment type="caution">
    <text evidence="10">The sequence shown here is derived from an EMBL/GenBank/DDBJ whole genome shotgun (WGS) entry which is preliminary data.</text>
</comment>
<keyword evidence="5 8" id="KW-0812">Transmembrane</keyword>
<protein>
    <submittedName>
        <fullName evidence="10">DHA2 family efflux MFS transporter permease subunit</fullName>
    </submittedName>
</protein>
<evidence type="ECO:0000256" key="3">
    <source>
        <dbReference type="ARBA" id="ARBA00022448"/>
    </source>
</evidence>
<keyword evidence="7 8" id="KW-0472">Membrane</keyword>
<feature type="transmembrane region" description="Helical" evidence="8">
    <location>
        <begin position="21"/>
        <end position="42"/>
    </location>
</feature>
<feature type="transmembrane region" description="Helical" evidence="8">
    <location>
        <begin position="345"/>
        <end position="363"/>
    </location>
</feature>
<dbReference type="GO" id="GO:0022857">
    <property type="term" value="F:transmembrane transporter activity"/>
    <property type="evidence" value="ECO:0007669"/>
    <property type="project" value="InterPro"/>
</dbReference>
<dbReference type="Pfam" id="PF07690">
    <property type="entry name" value="MFS_1"/>
    <property type="match status" value="1"/>
</dbReference>
<feature type="transmembrane region" description="Helical" evidence="8">
    <location>
        <begin position="481"/>
        <end position="499"/>
    </location>
</feature>
<feature type="domain" description="Major facilitator superfamily (MFS) profile" evidence="9">
    <location>
        <begin position="24"/>
        <end position="503"/>
    </location>
</feature>
<dbReference type="PANTHER" id="PTHR42718:SF9">
    <property type="entry name" value="MAJOR FACILITATOR SUPERFAMILY MULTIDRUG TRANSPORTER MFSC"/>
    <property type="match status" value="1"/>
</dbReference>
<evidence type="ECO:0000256" key="6">
    <source>
        <dbReference type="ARBA" id="ARBA00022989"/>
    </source>
</evidence>
<evidence type="ECO:0000256" key="8">
    <source>
        <dbReference type="SAM" id="Phobius"/>
    </source>
</evidence>
<reference evidence="10 11" key="1">
    <citation type="submission" date="2020-05" db="EMBL/GenBank/DDBJ databases">
        <title>Genome Sequencing of Type Strains.</title>
        <authorList>
            <person name="Lemaire J.F."/>
            <person name="Inderbitzin P."/>
            <person name="Gregorio O.A."/>
            <person name="Collins S.B."/>
            <person name="Wespe N."/>
            <person name="Knight-Connoni V."/>
        </authorList>
    </citation>
    <scope>NUCLEOTIDE SEQUENCE [LARGE SCALE GENOMIC DNA]</scope>
    <source>
        <strain evidence="10 11">DSM 100049</strain>
    </source>
</reference>
<feature type="transmembrane region" description="Helical" evidence="8">
    <location>
        <begin position="210"/>
        <end position="229"/>
    </location>
</feature>
<keyword evidence="4" id="KW-1003">Cell membrane</keyword>
<evidence type="ECO:0000256" key="2">
    <source>
        <dbReference type="ARBA" id="ARBA00008537"/>
    </source>
</evidence>
<accession>A0A7Y6EJC3</accession>
<evidence type="ECO:0000259" key="9">
    <source>
        <dbReference type="PROSITE" id="PS50850"/>
    </source>
</evidence>